<dbReference type="EMBL" id="NBNE01013380">
    <property type="protein sequence ID" value="OWY95126.1"/>
    <property type="molecule type" value="Genomic_DNA"/>
</dbReference>
<reference evidence="2" key="1">
    <citation type="submission" date="2017-03" db="EMBL/GenBank/DDBJ databases">
        <title>Phytopthora megakarya and P. palmivora, two closely related causual agents of cacao black pod achieved similar genome size and gene model numbers by different mechanisms.</title>
        <authorList>
            <person name="Ali S."/>
            <person name="Shao J."/>
            <person name="Larry D.J."/>
            <person name="Kronmiller B."/>
            <person name="Shen D."/>
            <person name="Strem M.D."/>
            <person name="Melnick R.L."/>
            <person name="Guiltinan M.J."/>
            <person name="Tyler B.M."/>
            <person name="Meinhardt L.W."/>
            <person name="Bailey B.A."/>
        </authorList>
    </citation>
    <scope>NUCLEOTIDE SEQUENCE [LARGE SCALE GENOMIC DNA]</scope>
    <source>
        <strain evidence="2">zdho120</strain>
    </source>
</reference>
<keyword evidence="2" id="KW-1185">Reference proteome</keyword>
<comment type="caution">
    <text evidence="1">The sequence shown here is derived from an EMBL/GenBank/DDBJ whole genome shotgun (WGS) entry which is preliminary data.</text>
</comment>
<sequence length="94" mass="10719">MIFNVDVLNALYFWVSISDIGHIVKYIRTLQRKIPARHPLEPASFIEIAQRIISEDSQAKAHLSLRRYSTTLAILKFQDRSVDSVNSVGASMFI</sequence>
<organism evidence="1 2">
    <name type="scientific">Phytophthora megakarya</name>
    <dbReference type="NCBI Taxonomy" id="4795"/>
    <lineage>
        <taxon>Eukaryota</taxon>
        <taxon>Sar</taxon>
        <taxon>Stramenopiles</taxon>
        <taxon>Oomycota</taxon>
        <taxon>Peronosporomycetes</taxon>
        <taxon>Peronosporales</taxon>
        <taxon>Peronosporaceae</taxon>
        <taxon>Phytophthora</taxon>
    </lineage>
</organism>
<dbReference type="Proteomes" id="UP000198211">
    <property type="component" value="Unassembled WGS sequence"/>
</dbReference>
<name>A0A225URD4_9STRA</name>
<evidence type="ECO:0000313" key="1">
    <source>
        <dbReference type="EMBL" id="OWY95126.1"/>
    </source>
</evidence>
<evidence type="ECO:0000313" key="2">
    <source>
        <dbReference type="Proteomes" id="UP000198211"/>
    </source>
</evidence>
<protein>
    <submittedName>
        <fullName evidence="1">Uncharacterized protein</fullName>
    </submittedName>
</protein>
<accession>A0A225URD4</accession>
<dbReference type="OrthoDB" id="117592at2759"/>
<proteinExistence type="predicted"/>
<gene>
    <name evidence="1" type="ORF">PHMEG_00034952</name>
</gene>
<dbReference type="AlphaFoldDB" id="A0A225URD4"/>